<evidence type="ECO:0000256" key="1">
    <source>
        <dbReference type="SAM" id="MobiDB-lite"/>
    </source>
</evidence>
<dbReference type="STRING" id="1519643.SAMN06295933_0292"/>
<reference evidence="3" key="1">
    <citation type="submission" date="2017-04" db="EMBL/GenBank/DDBJ databases">
        <authorList>
            <person name="Varghese N."/>
            <person name="Submissions S."/>
        </authorList>
    </citation>
    <scope>NUCLEOTIDE SEQUENCE [LARGE SCALE GENOMIC DNA]</scope>
    <source>
        <strain evidence="3">K3S</strain>
    </source>
</reference>
<dbReference type="Proteomes" id="UP000192906">
    <property type="component" value="Unassembled WGS sequence"/>
</dbReference>
<protein>
    <submittedName>
        <fullName evidence="2">Uncharacterized protein</fullName>
    </submittedName>
</protein>
<evidence type="ECO:0000313" key="2">
    <source>
        <dbReference type="EMBL" id="SME89393.1"/>
    </source>
</evidence>
<sequence length="94" mass="10547">MITSLKAKLSKAEYERGVYKQQLDAALKRIEELENHNEFKEAAEAEPSTPCECESLKAEIDQLKKDNHSLKTKVGMLSKKPKAADKTKKATANK</sequence>
<dbReference type="EMBL" id="FWZU01000001">
    <property type="protein sequence ID" value="SME89393.1"/>
    <property type="molecule type" value="Genomic_DNA"/>
</dbReference>
<keyword evidence="3" id="KW-1185">Reference proteome</keyword>
<organism evidence="2 3">
    <name type="scientific">Desulfovibrio gilichinskyi</name>
    <dbReference type="NCBI Taxonomy" id="1519643"/>
    <lineage>
        <taxon>Bacteria</taxon>
        <taxon>Pseudomonadati</taxon>
        <taxon>Thermodesulfobacteriota</taxon>
        <taxon>Desulfovibrionia</taxon>
        <taxon>Desulfovibrionales</taxon>
        <taxon>Desulfovibrionaceae</taxon>
        <taxon>Desulfovibrio</taxon>
    </lineage>
</organism>
<gene>
    <name evidence="2" type="ORF">SAMN06295933_0292</name>
</gene>
<proteinExistence type="predicted"/>
<dbReference type="AlphaFoldDB" id="A0A1X7C3Y1"/>
<name>A0A1X7C3Y1_9BACT</name>
<evidence type="ECO:0000313" key="3">
    <source>
        <dbReference type="Proteomes" id="UP000192906"/>
    </source>
</evidence>
<accession>A0A1X7C3Y1</accession>
<feature type="region of interest" description="Disordered" evidence="1">
    <location>
        <begin position="67"/>
        <end position="94"/>
    </location>
</feature>
<dbReference type="RefSeq" id="WP_085097248.1">
    <property type="nucleotide sequence ID" value="NZ_FWZU01000001.1"/>
</dbReference>